<dbReference type="RefSeq" id="WP_038570962.1">
    <property type="nucleotide sequence ID" value="NZ_LPEQ01000100.1"/>
</dbReference>
<comment type="similarity">
    <text evidence="1">Belongs to the metallo-beta-lactamase superfamily.</text>
</comment>
<feature type="domain" description="Metallo-beta-lactamase" evidence="5">
    <location>
        <begin position="33"/>
        <end position="248"/>
    </location>
</feature>
<accession>A0A119DRI4</accession>
<dbReference type="InterPro" id="IPR036866">
    <property type="entry name" value="RibonucZ/Hydroxyglut_hydro"/>
</dbReference>
<dbReference type="EMBL" id="LPEQ01000100">
    <property type="protein sequence ID" value="KVV43466.1"/>
    <property type="molecule type" value="Genomic_DNA"/>
</dbReference>
<evidence type="ECO:0000256" key="4">
    <source>
        <dbReference type="ARBA" id="ARBA00022833"/>
    </source>
</evidence>
<evidence type="ECO:0000256" key="3">
    <source>
        <dbReference type="ARBA" id="ARBA00022801"/>
    </source>
</evidence>
<dbReference type="Pfam" id="PF00753">
    <property type="entry name" value="Lactamase_B"/>
    <property type="match status" value="1"/>
</dbReference>
<dbReference type="PANTHER" id="PTHR42978:SF3">
    <property type="entry name" value="BLR3078 PROTEIN"/>
    <property type="match status" value="1"/>
</dbReference>
<dbReference type="GO" id="GO:0016787">
    <property type="term" value="F:hydrolase activity"/>
    <property type="evidence" value="ECO:0007669"/>
    <property type="project" value="UniProtKB-KW"/>
</dbReference>
<keyword evidence="4" id="KW-0862">Zinc</keyword>
<evidence type="ECO:0000313" key="7">
    <source>
        <dbReference type="Proteomes" id="UP000062317"/>
    </source>
</evidence>
<comment type="caution">
    <text evidence="6">The sequence shown here is derived from an EMBL/GenBank/DDBJ whole genome shotgun (WGS) entry which is preliminary data.</text>
</comment>
<sequence>MALKIHPINFGNMSLDSSGLVLFREPGKQVTIPVLGFLITGGAHPVLVDTGSRNVEQYTAFGLPYEVTPEMTIEHHLAQHGLKMGDIRHIVHTHAHIDHVGMTDRFPMTTTVAISRRELEFAASGIMGPLMYTAADTKHLIDRLHTRGAIRLLDVDGTFEEEIIPGVAVRLSGGHTPGSLSVLVETDEGIANICGDIAYNLQDQLIDPILDQAAHEPTITANRAMSTLDEKRAIKRALATSRFLLPSHDAPALVEGGKVVGVMQNAISNPQADVTKAAGYTSLAAR</sequence>
<proteinExistence type="inferred from homology"/>
<gene>
    <name evidence="6" type="ORF">WT27_09905</name>
</gene>
<name>A0A119DRI4_9BURK</name>
<dbReference type="SUPFAM" id="SSF56281">
    <property type="entry name" value="Metallo-hydrolase/oxidoreductase"/>
    <property type="match status" value="1"/>
</dbReference>
<evidence type="ECO:0000256" key="1">
    <source>
        <dbReference type="ARBA" id="ARBA00007749"/>
    </source>
</evidence>
<dbReference type="AlphaFoldDB" id="A0A119DRI4"/>
<protein>
    <submittedName>
        <fullName evidence="6">MBL fold metallo-hydrolase</fullName>
    </submittedName>
</protein>
<dbReference type="GO" id="GO:0046872">
    <property type="term" value="F:metal ion binding"/>
    <property type="evidence" value="ECO:0007669"/>
    <property type="project" value="UniProtKB-KW"/>
</dbReference>
<keyword evidence="3 6" id="KW-0378">Hydrolase</keyword>
<dbReference type="Gene3D" id="3.60.15.10">
    <property type="entry name" value="Ribonuclease Z/Hydroxyacylglutathione hydrolase-like"/>
    <property type="match status" value="1"/>
</dbReference>
<dbReference type="CDD" id="cd07729">
    <property type="entry name" value="AHL_lactonase_MBL-fold"/>
    <property type="match status" value="1"/>
</dbReference>
<dbReference type="InterPro" id="IPR051013">
    <property type="entry name" value="MBL_superfamily_lactonases"/>
</dbReference>
<dbReference type="InterPro" id="IPR001279">
    <property type="entry name" value="Metallo-B-lactamas"/>
</dbReference>
<evidence type="ECO:0000259" key="5">
    <source>
        <dbReference type="SMART" id="SM00849"/>
    </source>
</evidence>
<evidence type="ECO:0000256" key="2">
    <source>
        <dbReference type="ARBA" id="ARBA00022723"/>
    </source>
</evidence>
<dbReference type="Proteomes" id="UP000062317">
    <property type="component" value="Unassembled WGS sequence"/>
</dbReference>
<organism evidence="6 7">
    <name type="scientific">Burkholderia territorii</name>
    <dbReference type="NCBI Taxonomy" id="1503055"/>
    <lineage>
        <taxon>Bacteria</taxon>
        <taxon>Pseudomonadati</taxon>
        <taxon>Pseudomonadota</taxon>
        <taxon>Betaproteobacteria</taxon>
        <taxon>Burkholderiales</taxon>
        <taxon>Burkholderiaceae</taxon>
        <taxon>Burkholderia</taxon>
        <taxon>Burkholderia cepacia complex</taxon>
    </lineage>
</organism>
<dbReference type="SMART" id="SM00849">
    <property type="entry name" value="Lactamase_B"/>
    <property type="match status" value="1"/>
</dbReference>
<evidence type="ECO:0000313" key="6">
    <source>
        <dbReference type="EMBL" id="KVV43466.1"/>
    </source>
</evidence>
<dbReference type="PANTHER" id="PTHR42978">
    <property type="entry name" value="QUORUM-QUENCHING LACTONASE YTNP-RELATED-RELATED"/>
    <property type="match status" value="1"/>
</dbReference>
<keyword evidence="2" id="KW-0479">Metal-binding</keyword>
<keyword evidence="7" id="KW-1185">Reference proteome</keyword>
<reference evidence="6 7" key="1">
    <citation type="submission" date="2015-11" db="EMBL/GenBank/DDBJ databases">
        <title>Expanding the genomic diversity of Burkholderia species for the development of highly accurate diagnostics.</title>
        <authorList>
            <person name="Sahl J."/>
            <person name="Keim P."/>
            <person name="Wagner D."/>
        </authorList>
    </citation>
    <scope>NUCLEOTIDE SEQUENCE [LARGE SCALE GENOMIC DNA]</scope>
    <source>
        <strain evidence="6 7">MSMB1301WGS</strain>
    </source>
</reference>